<dbReference type="GO" id="GO:0006355">
    <property type="term" value="P:regulation of DNA-templated transcription"/>
    <property type="evidence" value="ECO:0007669"/>
    <property type="project" value="InterPro"/>
</dbReference>
<gene>
    <name evidence="8" type="ORF">ND2E_0716</name>
</gene>
<keyword evidence="1 5" id="KW-0597">Phosphoprotein</keyword>
<dbReference type="Gene3D" id="3.40.50.2300">
    <property type="match status" value="1"/>
</dbReference>
<dbReference type="CDD" id="cd06170">
    <property type="entry name" value="LuxR_C_like"/>
    <property type="match status" value="1"/>
</dbReference>
<dbReference type="PROSITE" id="PS50043">
    <property type="entry name" value="HTH_LUXR_2"/>
    <property type="match status" value="1"/>
</dbReference>
<dbReference type="Proteomes" id="UP000029843">
    <property type="component" value="Unassembled WGS sequence"/>
</dbReference>
<dbReference type="GO" id="GO:0003677">
    <property type="term" value="F:DNA binding"/>
    <property type="evidence" value="ECO:0007669"/>
    <property type="project" value="UniProtKB-KW"/>
</dbReference>
<comment type="caution">
    <text evidence="8">The sequence shown here is derived from an EMBL/GenBank/DDBJ whole genome shotgun (WGS) entry which is preliminary data.</text>
</comment>
<dbReference type="PATRIC" id="fig|28229.4.peg.4202"/>
<dbReference type="InterPro" id="IPR011006">
    <property type="entry name" value="CheY-like_superfamily"/>
</dbReference>
<dbReference type="SMART" id="SM00448">
    <property type="entry name" value="REC"/>
    <property type="match status" value="1"/>
</dbReference>
<name>A0A099K982_COLPS</name>
<keyword evidence="3" id="KW-0238">DNA-binding</keyword>
<dbReference type="SUPFAM" id="SSF46894">
    <property type="entry name" value="C-terminal effector domain of the bipartite response regulators"/>
    <property type="match status" value="1"/>
</dbReference>
<sequence>MKENIMIKVLLVDDHPLFREGLKHRLSLDGSLDVVGEAENGKQALELIKSLDFDIVLMDINMPEMDGMYVLELIKEQDIDCKVLMLSMHDNKEYILGAMRHGADGYILKDVPGTELIDAIKKVISGKHYFSSEVTEILSKELASEQRGIVTRREQLVLRLISQGLNNKRIAQELNVSVRTVETHKRNIKQKLGIDSTVGLMRYAIDYGLDR</sequence>
<evidence type="ECO:0000256" key="3">
    <source>
        <dbReference type="ARBA" id="ARBA00023125"/>
    </source>
</evidence>
<organism evidence="8 9">
    <name type="scientific">Colwellia psychrerythraea</name>
    <name type="common">Vibrio psychroerythus</name>
    <dbReference type="NCBI Taxonomy" id="28229"/>
    <lineage>
        <taxon>Bacteria</taxon>
        <taxon>Pseudomonadati</taxon>
        <taxon>Pseudomonadota</taxon>
        <taxon>Gammaproteobacteria</taxon>
        <taxon>Alteromonadales</taxon>
        <taxon>Colwelliaceae</taxon>
        <taxon>Colwellia</taxon>
    </lineage>
</organism>
<reference evidence="8 9" key="1">
    <citation type="submission" date="2014-08" db="EMBL/GenBank/DDBJ databases">
        <title>Genomic and Phenotypic Diversity of Colwellia psychrerythraea strains from Disparate Marine Basins.</title>
        <authorList>
            <person name="Techtmann S.M."/>
            <person name="Stelling S.C."/>
            <person name="Utturkar S.M."/>
            <person name="Alshibli N."/>
            <person name="Harris A."/>
            <person name="Brown S.D."/>
            <person name="Hazen T.C."/>
        </authorList>
    </citation>
    <scope>NUCLEOTIDE SEQUENCE [LARGE SCALE GENOMIC DNA]</scope>
    <source>
        <strain evidence="8 9">ND2E</strain>
    </source>
</reference>
<proteinExistence type="predicted"/>
<dbReference type="PANTHER" id="PTHR43214">
    <property type="entry name" value="TWO-COMPONENT RESPONSE REGULATOR"/>
    <property type="match status" value="1"/>
</dbReference>
<evidence type="ECO:0000313" key="9">
    <source>
        <dbReference type="Proteomes" id="UP000029843"/>
    </source>
</evidence>
<accession>A0A099K982</accession>
<dbReference type="InterPro" id="IPR039420">
    <property type="entry name" value="WalR-like"/>
</dbReference>
<evidence type="ECO:0000256" key="4">
    <source>
        <dbReference type="ARBA" id="ARBA00023163"/>
    </source>
</evidence>
<dbReference type="Pfam" id="PF00072">
    <property type="entry name" value="Response_reg"/>
    <property type="match status" value="1"/>
</dbReference>
<feature type="modified residue" description="4-aspartylphosphate" evidence="5">
    <location>
        <position position="59"/>
    </location>
</feature>
<evidence type="ECO:0000259" key="6">
    <source>
        <dbReference type="PROSITE" id="PS50043"/>
    </source>
</evidence>
<evidence type="ECO:0000256" key="2">
    <source>
        <dbReference type="ARBA" id="ARBA00023015"/>
    </source>
</evidence>
<dbReference type="PROSITE" id="PS00622">
    <property type="entry name" value="HTH_LUXR_1"/>
    <property type="match status" value="1"/>
</dbReference>
<dbReference type="InterPro" id="IPR000792">
    <property type="entry name" value="Tscrpt_reg_LuxR_C"/>
</dbReference>
<dbReference type="EMBL" id="JQED01000055">
    <property type="protein sequence ID" value="KGJ87309.1"/>
    <property type="molecule type" value="Genomic_DNA"/>
</dbReference>
<dbReference type="Pfam" id="PF00196">
    <property type="entry name" value="GerE"/>
    <property type="match status" value="1"/>
</dbReference>
<dbReference type="PANTHER" id="PTHR43214:SF41">
    <property type="entry name" value="NITRATE_NITRITE RESPONSE REGULATOR PROTEIN NARP"/>
    <property type="match status" value="1"/>
</dbReference>
<evidence type="ECO:0000313" key="8">
    <source>
        <dbReference type="EMBL" id="KGJ87309.1"/>
    </source>
</evidence>
<protein>
    <submittedName>
        <fullName evidence="8">Two component transcriptional regulator, LuxR family</fullName>
    </submittedName>
</protein>
<dbReference type="PROSITE" id="PS50110">
    <property type="entry name" value="RESPONSE_REGULATORY"/>
    <property type="match status" value="1"/>
</dbReference>
<keyword evidence="2" id="KW-0805">Transcription regulation</keyword>
<dbReference type="AlphaFoldDB" id="A0A099K982"/>
<evidence type="ECO:0000259" key="7">
    <source>
        <dbReference type="PROSITE" id="PS50110"/>
    </source>
</evidence>
<dbReference type="GO" id="GO:0000160">
    <property type="term" value="P:phosphorelay signal transduction system"/>
    <property type="evidence" value="ECO:0007669"/>
    <property type="project" value="InterPro"/>
</dbReference>
<dbReference type="InterPro" id="IPR001789">
    <property type="entry name" value="Sig_transdc_resp-reg_receiver"/>
</dbReference>
<feature type="domain" description="HTH luxR-type" evidence="6">
    <location>
        <begin position="143"/>
        <end position="208"/>
    </location>
</feature>
<keyword evidence="4" id="KW-0804">Transcription</keyword>
<evidence type="ECO:0000256" key="5">
    <source>
        <dbReference type="PROSITE-ProRule" id="PRU00169"/>
    </source>
</evidence>
<feature type="domain" description="Response regulatory" evidence="7">
    <location>
        <begin position="8"/>
        <end position="124"/>
    </location>
</feature>
<evidence type="ECO:0000256" key="1">
    <source>
        <dbReference type="ARBA" id="ARBA00022553"/>
    </source>
</evidence>
<dbReference type="CDD" id="cd17535">
    <property type="entry name" value="REC_NarL-like"/>
    <property type="match status" value="1"/>
</dbReference>
<dbReference type="InterPro" id="IPR016032">
    <property type="entry name" value="Sig_transdc_resp-reg_C-effctor"/>
</dbReference>
<dbReference type="InterPro" id="IPR058245">
    <property type="entry name" value="NreC/VraR/RcsB-like_REC"/>
</dbReference>
<dbReference type="SMART" id="SM00421">
    <property type="entry name" value="HTH_LUXR"/>
    <property type="match status" value="1"/>
</dbReference>
<dbReference type="PRINTS" id="PR00038">
    <property type="entry name" value="HTHLUXR"/>
</dbReference>
<dbReference type="SUPFAM" id="SSF52172">
    <property type="entry name" value="CheY-like"/>
    <property type="match status" value="1"/>
</dbReference>